<dbReference type="AlphaFoldDB" id="X1SBY2"/>
<evidence type="ECO:0000313" key="1">
    <source>
        <dbReference type="EMBL" id="GAI76626.1"/>
    </source>
</evidence>
<sequence>MASYSGPLQYVNKDGAITLSEIVQSPDLAMMAIAANAKANIVPMAMASIATGVGFRVLKSVLRRPMSNVQRNLINPFLGKNVLRLS</sequence>
<dbReference type="EMBL" id="BARW01009134">
    <property type="protein sequence ID" value="GAI76626.1"/>
    <property type="molecule type" value="Genomic_DNA"/>
</dbReference>
<name>X1SBY2_9ZZZZ</name>
<organism evidence="1">
    <name type="scientific">marine sediment metagenome</name>
    <dbReference type="NCBI Taxonomy" id="412755"/>
    <lineage>
        <taxon>unclassified sequences</taxon>
        <taxon>metagenomes</taxon>
        <taxon>ecological metagenomes</taxon>
    </lineage>
</organism>
<comment type="caution">
    <text evidence="1">The sequence shown here is derived from an EMBL/GenBank/DDBJ whole genome shotgun (WGS) entry which is preliminary data.</text>
</comment>
<accession>X1SBY2</accession>
<gene>
    <name evidence="1" type="ORF">S12H4_18485</name>
</gene>
<proteinExistence type="predicted"/>
<reference evidence="1" key="1">
    <citation type="journal article" date="2014" name="Front. Microbiol.">
        <title>High frequency of phylogenetically diverse reductive dehalogenase-homologous genes in deep subseafloor sedimentary metagenomes.</title>
        <authorList>
            <person name="Kawai M."/>
            <person name="Futagami T."/>
            <person name="Toyoda A."/>
            <person name="Takaki Y."/>
            <person name="Nishi S."/>
            <person name="Hori S."/>
            <person name="Arai W."/>
            <person name="Tsubouchi T."/>
            <person name="Morono Y."/>
            <person name="Uchiyama I."/>
            <person name="Ito T."/>
            <person name="Fujiyama A."/>
            <person name="Inagaki F."/>
            <person name="Takami H."/>
        </authorList>
    </citation>
    <scope>NUCLEOTIDE SEQUENCE</scope>
    <source>
        <strain evidence="1">Expedition CK06-06</strain>
    </source>
</reference>
<protein>
    <submittedName>
        <fullName evidence="1">Uncharacterized protein</fullName>
    </submittedName>
</protein>